<sequence>MDHKNTGSQPSAPILCAAALFEPTLPAAWGPTLDLLADIEELQDATKGSREEREARGRDLHDRLMRGIDALSEPTPDEFHAASASFRAWFTEAVLLWLRFAGSSSAPLIDTVASRPLLDFPLDLPQGSEGIPLVRRALREALGWEEAELAQVEAAMDHMTSNLAVKHAITKTIASQLAAKGGASPAACAELMSAIYGPLPWRPGDVDLLMTSTAIFFCIRASAPATGSPGAAGSAEAPRLEVPGWDERPEEERRAISAFIARCDDTNTAATARFPAFGYFDSAAIDPALARSLADAASVPTEVVTQTLATMVMVLRTPEVEDYVVHDAWGHAWQEALAEFEWEYAVLPRLEEPLALDTVFPGAVGPGIASAFIERGGRTELDEAALLRFAEADIRARLQVAASNGIAEMLADFMESKYAWHRPSLKLPDASLLPITGLKLDLTVGDVRRQVARWSKPYRALAEDEGARARLVDALSPRVPAAGLKEAVDQAGALLWREFATAFDDTLRPVAAKGGGIRASACRRMVLQLTLVAAVLEQTLAASCAGGPRSGSRSGPRTELAWRDPALCVDLLLVTIARFYEHERQRNFWHLDQILSTGFVDACGRLRAAMAKPESP</sequence>
<name>A0ABT5C1H4_9BACT</name>
<dbReference type="Proteomes" id="UP001217485">
    <property type="component" value="Unassembled WGS sequence"/>
</dbReference>
<organism evidence="1 2">
    <name type="scientific">Sorangium atrum</name>
    <dbReference type="NCBI Taxonomy" id="2995308"/>
    <lineage>
        <taxon>Bacteria</taxon>
        <taxon>Pseudomonadati</taxon>
        <taxon>Myxococcota</taxon>
        <taxon>Polyangia</taxon>
        <taxon>Polyangiales</taxon>
        <taxon>Polyangiaceae</taxon>
        <taxon>Sorangium</taxon>
    </lineage>
</organism>
<accession>A0ABT5C1H4</accession>
<keyword evidence="2" id="KW-1185">Reference proteome</keyword>
<evidence type="ECO:0000313" key="1">
    <source>
        <dbReference type="EMBL" id="MDC0680263.1"/>
    </source>
</evidence>
<proteinExistence type="predicted"/>
<dbReference type="RefSeq" id="WP_272097296.1">
    <property type="nucleotide sequence ID" value="NZ_JAQNDK010000002.1"/>
</dbReference>
<dbReference type="EMBL" id="JAQNDK010000002">
    <property type="protein sequence ID" value="MDC0680263.1"/>
    <property type="molecule type" value="Genomic_DNA"/>
</dbReference>
<reference evidence="1 2" key="1">
    <citation type="submission" date="2023-01" db="EMBL/GenBank/DDBJ databases">
        <title>Minimal conservation of predation-associated metabolite biosynthetic gene clusters underscores biosynthetic potential of Myxococcota including descriptions for ten novel species: Archangium lansinium sp. nov., Myxococcus landrumus sp. nov., Nannocystis bai.</title>
        <authorList>
            <person name="Ahearne A."/>
            <person name="Stevens C."/>
            <person name="Dowd S."/>
        </authorList>
    </citation>
    <scope>NUCLEOTIDE SEQUENCE [LARGE SCALE GENOMIC DNA]</scope>
    <source>
        <strain evidence="1 2">WIWO2</strain>
    </source>
</reference>
<gene>
    <name evidence="1" type="ORF">POL72_21150</name>
</gene>
<protein>
    <submittedName>
        <fullName evidence="1">Uncharacterized protein</fullName>
    </submittedName>
</protein>
<comment type="caution">
    <text evidence="1">The sequence shown here is derived from an EMBL/GenBank/DDBJ whole genome shotgun (WGS) entry which is preliminary data.</text>
</comment>
<evidence type="ECO:0000313" key="2">
    <source>
        <dbReference type="Proteomes" id="UP001217485"/>
    </source>
</evidence>